<reference evidence="1 2" key="3">
    <citation type="journal article" date="2022" name="Microbiol. Spectr.">
        <title>Folding features and dynamics of 3D genome architecture in plant fungal pathogens.</title>
        <authorList>
            <person name="Xia C."/>
        </authorList>
    </citation>
    <scope>NUCLEOTIDE SEQUENCE [LARGE SCALE GENOMIC DNA]</scope>
    <source>
        <strain evidence="1 2">93-210</strain>
    </source>
</reference>
<organism evidence="1 2">
    <name type="scientific">Puccinia striiformis f. sp. tritici</name>
    <dbReference type="NCBI Taxonomy" id="168172"/>
    <lineage>
        <taxon>Eukaryota</taxon>
        <taxon>Fungi</taxon>
        <taxon>Dikarya</taxon>
        <taxon>Basidiomycota</taxon>
        <taxon>Pucciniomycotina</taxon>
        <taxon>Pucciniomycetes</taxon>
        <taxon>Pucciniales</taxon>
        <taxon>Pucciniaceae</taxon>
        <taxon>Puccinia</taxon>
    </lineage>
</organism>
<sequence length="145" mass="16750">MEKTPDQSYLNKSLRLMLKLKRASQSGKSQASRRREEKEDHYLDSESKIITLRQLVLKQDRPQTIVDHPRLLTLQRRQNLSPPGKTGTPHTGVRGQLRRSHAMSDIPSATDKENQPDGADDDDKDEDVERLRQKIDTLHLTFRLT</sequence>
<keyword evidence="2" id="KW-1185">Reference proteome</keyword>
<reference evidence="2" key="2">
    <citation type="journal article" date="2018" name="Mol. Plant Microbe Interact.">
        <title>Genome sequence resources for the wheat stripe rust pathogen (Puccinia striiformis f. sp. tritici) and the barley stripe rust pathogen (Puccinia striiformis f. sp. hordei).</title>
        <authorList>
            <person name="Xia C."/>
            <person name="Wang M."/>
            <person name="Yin C."/>
            <person name="Cornejo O.E."/>
            <person name="Hulbert S.H."/>
            <person name="Chen X."/>
        </authorList>
    </citation>
    <scope>NUCLEOTIDE SEQUENCE [LARGE SCALE GENOMIC DNA]</scope>
    <source>
        <strain evidence="2">93-210</strain>
    </source>
</reference>
<gene>
    <name evidence="1" type="ORF">MJO28_010315</name>
</gene>
<dbReference type="Proteomes" id="UP001060170">
    <property type="component" value="Chromosome 10"/>
</dbReference>
<protein>
    <submittedName>
        <fullName evidence="1">Uncharacterized protein</fullName>
    </submittedName>
</protein>
<evidence type="ECO:0000313" key="1">
    <source>
        <dbReference type="EMBL" id="KAI7944620.1"/>
    </source>
</evidence>
<name>A0ACC0E6B8_9BASI</name>
<dbReference type="EMBL" id="CM045874">
    <property type="protein sequence ID" value="KAI7944620.1"/>
    <property type="molecule type" value="Genomic_DNA"/>
</dbReference>
<accession>A0ACC0E6B8</accession>
<comment type="caution">
    <text evidence="1">The sequence shown here is derived from an EMBL/GenBank/DDBJ whole genome shotgun (WGS) entry which is preliminary data.</text>
</comment>
<reference evidence="2" key="1">
    <citation type="journal article" date="2018" name="BMC Genomics">
        <title>Genomic insights into host adaptation between the wheat stripe rust pathogen (Puccinia striiformis f. sp. tritici) and the barley stripe rust pathogen (Puccinia striiformis f. sp. hordei).</title>
        <authorList>
            <person name="Xia C."/>
            <person name="Wang M."/>
            <person name="Yin C."/>
            <person name="Cornejo O.E."/>
            <person name="Hulbert S.H."/>
            <person name="Chen X."/>
        </authorList>
    </citation>
    <scope>NUCLEOTIDE SEQUENCE [LARGE SCALE GENOMIC DNA]</scope>
    <source>
        <strain evidence="2">93-210</strain>
    </source>
</reference>
<evidence type="ECO:0000313" key="2">
    <source>
        <dbReference type="Proteomes" id="UP001060170"/>
    </source>
</evidence>
<proteinExistence type="predicted"/>